<organism evidence="1 2">
    <name type="scientific">Hypsibius exemplaris</name>
    <name type="common">Freshwater tardigrade</name>
    <dbReference type="NCBI Taxonomy" id="2072580"/>
    <lineage>
        <taxon>Eukaryota</taxon>
        <taxon>Metazoa</taxon>
        <taxon>Ecdysozoa</taxon>
        <taxon>Tardigrada</taxon>
        <taxon>Eutardigrada</taxon>
        <taxon>Parachela</taxon>
        <taxon>Hypsibioidea</taxon>
        <taxon>Hypsibiidae</taxon>
        <taxon>Hypsibius</taxon>
    </lineage>
</organism>
<dbReference type="AlphaFoldDB" id="A0A9X6NJM7"/>
<sequence length="112" mass="12246">MRVVVIPFHGAPLPRPQFGSAEIRSRPCVPLGKPVPLFSPLTTQLCANPAHNSELRLPQLSGAFRTAYLGQLIVPNKLREITPRPHQSLHLLRVVLADAHVLGSLYSEATSN</sequence>
<reference evidence="2" key="1">
    <citation type="submission" date="2017-01" db="EMBL/GenBank/DDBJ databases">
        <title>Comparative genomics of anhydrobiosis in the tardigrade Hypsibius dujardini.</title>
        <authorList>
            <person name="Yoshida Y."/>
            <person name="Koutsovoulos G."/>
            <person name="Laetsch D."/>
            <person name="Stevens L."/>
            <person name="Kumar S."/>
            <person name="Horikawa D."/>
            <person name="Ishino K."/>
            <person name="Komine S."/>
            <person name="Tomita M."/>
            <person name="Blaxter M."/>
            <person name="Arakawa K."/>
        </authorList>
    </citation>
    <scope>NUCLEOTIDE SEQUENCE [LARGE SCALE GENOMIC DNA]</scope>
    <source>
        <strain evidence="2">Z151</strain>
    </source>
</reference>
<protein>
    <submittedName>
        <fullName evidence="1">Uncharacterized protein</fullName>
    </submittedName>
</protein>
<keyword evidence="2" id="KW-1185">Reference proteome</keyword>
<evidence type="ECO:0000313" key="1">
    <source>
        <dbReference type="EMBL" id="OWA55440.1"/>
    </source>
</evidence>
<name>A0A9X6NJM7_HYPEX</name>
<evidence type="ECO:0000313" key="2">
    <source>
        <dbReference type="Proteomes" id="UP000192578"/>
    </source>
</evidence>
<gene>
    <name evidence="1" type="ORF">BV898_19827</name>
</gene>
<dbReference type="EMBL" id="MTYJ01000794">
    <property type="protein sequence ID" value="OWA55440.1"/>
    <property type="molecule type" value="Genomic_DNA"/>
</dbReference>
<accession>A0A9X6NJM7</accession>
<comment type="caution">
    <text evidence="1">The sequence shown here is derived from an EMBL/GenBank/DDBJ whole genome shotgun (WGS) entry which is preliminary data.</text>
</comment>
<dbReference type="Proteomes" id="UP000192578">
    <property type="component" value="Unassembled WGS sequence"/>
</dbReference>
<proteinExistence type="predicted"/>